<proteinExistence type="predicted"/>
<dbReference type="PANTHER" id="PTHR33074:SF108">
    <property type="entry name" value="OS02G0492500 PROTEIN"/>
    <property type="match status" value="1"/>
</dbReference>
<organism evidence="1 2">
    <name type="scientific">Eleusine coracana subsp. coracana</name>
    <dbReference type="NCBI Taxonomy" id="191504"/>
    <lineage>
        <taxon>Eukaryota</taxon>
        <taxon>Viridiplantae</taxon>
        <taxon>Streptophyta</taxon>
        <taxon>Embryophyta</taxon>
        <taxon>Tracheophyta</taxon>
        <taxon>Spermatophyta</taxon>
        <taxon>Magnoliopsida</taxon>
        <taxon>Liliopsida</taxon>
        <taxon>Poales</taxon>
        <taxon>Poaceae</taxon>
        <taxon>PACMAD clade</taxon>
        <taxon>Chloridoideae</taxon>
        <taxon>Cynodonteae</taxon>
        <taxon>Eleusininae</taxon>
        <taxon>Eleusine</taxon>
    </lineage>
</organism>
<evidence type="ECO:0008006" key="3">
    <source>
        <dbReference type="Google" id="ProtNLM"/>
    </source>
</evidence>
<evidence type="ECO:0000313" key="1">
    <source>
        <dbReference type="EMBL" id="GJM99183.1"/>
    </source>
</evidence>
<dbReference type="PANTHER" id="PTHR33074">
    <property type="entry name" value="EXPRESSED PROTEIN-RELATED"/>
    <property type="match status" value="1"/>
</dbReference>
<accession>A0AAV5CLI6</accession>
<keyword evidence="2" id="KW-1185">Reference proteome</keyword>
<comment type="caution">
    <text evidence="1">The sequence shown here is derived from an EMBL/GenBank/DDBJ whole genome shotgun (WGS) entry which is preliminary data.</text>
</comment>
<name>A0AAV5CLI6_ELECO</name>
<dbReference type="Proteomes" id="UP001054889">
    <property type="component" value="Unassembled WGS sequence"/>
</dbReference>
<reference evidence="1" key="1">
    <citation type="journal article" date="2018" name="DNA Res.">
        <title>Multiple hybrid de novo genome assembly of finger millet, an orphan allotetraploid crop.</title>
        <authorList>
            <person name="Hatakeyama M."/>
            <person name="Aluri S."/>
            <person name="Balachadran M.T."/>
            <person name="Sivarajan S.R."/>
            <person name="Patrignani A."/>
            <person name="Gruter S."/>
            <person name="Poveda L."/>
            <person name="Shimizu-Inatsugi R."/>
            <person name="Baeten J."/>
            <person name="Francoijs K.J."/>
            <person name="Nataraja K.N."/>
            <person name="Reddy Y.A.N."/>
            <person name="Phadnis S."/>
            <person name="Ravikumar R.L."/>
            <person name="Schlapbach R."/>
            <person name="Sreeman S.M."/>
            <person name="Shimizu K.K."/>
        </authorList>
    </citation>
    <scope>NUCLEOTIDE SEQUENCE</scope>
</reference>
<dbReference type="AlphaFoldDB" id="A0AAV5CLI6"/>
<dbReference type="EMBL" id="BQKI01000007">
    <property type="protein sequence ID" value="GJM99183.1"/>
    <property type="molecule type" value="Genomic_DNA"/>
</dbReference>
<gene>
    <name evidence="1" type="primary">ga16264</name>
    <name evidence="1" type="ORF">PR202_ga16264</name>
</gene>
<sequence length="242" mass="26897">MLVPTPSDDVEFRDEEVVLLRCRRSDTFFFLAVMCRETIEFQSRLHLYSSETGRWSTRLMEVVGAPKYLGYHNTDKAIAIGGCIKFFEMHYVGLVALPGCVDTFHLKGWEAVTKMMKISSMGLAANNWQDDCAIQFSEVPVDSPVYAQMLSNLKPGDDGELTLKKLRGGYPALCLHDQDVVYIVNMPLSGEMQLPSVIALNMRNKAIKSAAYFGGTGRPIGYGFSYLQSGISKHLAIASTTM</sequence>
<reference evidence="1" key="2">
    <citation type="submission" date="2021-12" db="EMBL/GenBank/DDBJ databases">
        <title>Resequencing data analysis of finger millet.</title>
        <authorList>
            <person name="Hatakeyama M."/>
            <person name="Aluri S."/>
            <person name="Balachadran M.T."/>
            <person name="Sivarajan S.R."/>
            <person name="Poveda L."/>
            <person name="Shimizu-Inatsugi R."/>
            <person name="Schlapbach R."/>
            <person name="Sreeman S.M."/>
            <person name="Shimizu K.K."/>
        </authorList>
    </citation>
    <scope>NUCLEOTIDE SEQUENCE</scope>
</reference>
<evidence type="ECO:0000313" key="2">
    <source>
        <dbReference type="Proteomes" id="UP001054889"/>
    </source>
</evidence>
<protein>
    <recommendedName>
        <fullName evidence="3">DUF1618 domain-containing protein</fullName>
    </recommendedName>
</protein>